<dbReference type="Gene3D" id="1.10.357.10">
    <property type="entry name" value="Tetracycline Repressor, domain 2"/>
    <property type="match status" value="1"/>
</dbReference>
<keyword evidence="1" id="KW-0805">Transcription regulation</keyword>
<evidence type="ECO:0000256" key="3">
    <source>
        <dbReference type="ARBA" id="ARBA00023163"/>
    </source>
</evidence>
<proteinExistence type="predicted"/>
<dbReference type="InterPro" id="IPR036271">
    <property type="entry name" value="Tet_transcr_reg_TetR-rel_C_sf"/>
</dbReference>
<dbReference type="PANTHER" id="PTHR30055:SF234">
    <property type="entry name" value="HTH-TYPE TRANSCRIPTIONAL REGULATOR BETI"/>
    <property type="match status" value="1"/>
</dbReference>
<gene>
    <name evidence="6" type="ORF">EV650_7330</name>
</gene>
<dbReference type="PRINTS" id="PR00455">
    <property type="entry name" value="HTHTETR"/>
</dbReference>
<evidence type="ECO:0000256" key="2">
    <source>
        <dbReference type="ARBA" id="ARBA00023125"/>
    </source>
</evidence>
<dbReference type="Pfam" id="PF21597">
    <property type="entry name" value="TetR_C_43"/>
    <property type="match status" value="1"/>
</dbReference>
<dbReference type="RefSeq" id="WP_238174701.1">
    <property type="nucleotide sequence ID" value="NZ_SODF01000003.1"/>
</dbReference>
<evidence type="ECO:0000259" key="5">
    <source>
        <dbReference type="PROSITE" id="PS50977"/>
    </source>
</evidence>
<dbReference type="InterPro" id="IPR009057">
    <property type="entry name" value="Homeodomain-like_sf"/>
</dbReference>
<evidence type="ECO:0000256" key="1">
    <source>
        <dbReference type="ARBA" id="ARBA00023015"/>
    </source>
</evidence>
<evidence type="ECO:0000313" key="6">
    <source>
        <dbReference type="EMBL" id="TDW15836.1"/>
    </source>
</evidence>
<dbReference type="Pfam" id="PF00440">
    <property type="entry name" value="TetR_N"/>
    <property type="match status" value="1"/>
</dbReference>
<dbReference type="PROSITE" id="PS50977">
    <property type="entry name" value="HTH_TETR_2"/>
    <property type="match status" value="1"/>
</dbReference>
<dbReference type="EMBL" id="SODF01000003">
    <property type="protein sequence ID" value="TDW15836.1"/>
    <property type="molecule type" value="Genomic_DNA"/>
</dbReference>
<organism evidence="6 7">
    <name type="scientific">Kribbella kalugense</name>
    <dbReference type="NCBI Taxonomy" id="2512221"/>
    <lineage>
        <taxon>Bacteria</taxon>
        <taxon>Bacillati</taxon>
        <taxon>Actinomycetota</taxon>
        <taxon>Actinomycetes</taxon>
        <taxon>Propionibacteriales</taxon>
        <taxon>Kribbellaceae</taxon>
        <taxon>Kribbella</taxon>
    </lineage>
</organism>
<name>A0A4R7ZFR0_9ACTN</name>
<feature type="domain" description="HTH tetR-type" evidence="5">
    <location>
        <begin position="6"/>
        <end position="65"/>
    </location>
</feature>
<sequence length="177" mass="18803">MRADARRNYDRMVAVAAEVVAEQGAGASLEEIARRAEVGSATLHRHFGGRVALLEAVFESSIEAVCARADELQDYPKPLQALTIWLHDMVGHITTVHGLGPALMMSAERGSQCHQRIRAAGQSLLDRAQKDGSVPADVAISDVLQLLNGITLASDSDTAQADRLVDLVIRGVAPGAS</sequence>
<comment type="caution">
    <text evidence="6">The sequence shown here is derived from an EMBL/GenBank/DDBJ whole genome shotgun (WGS) entry which is preliminary data.</text>
</comment>
<dbReference type="InterPro" id="IPR050109">
    <property type="entry name" value="HTH-type_TetR-like_transc_reg"/>
</dbReference>
<dbReference type="InterPro" id="IPR049445">
    <property type="entry name" value="TetR_SbtR-like_C"/>
</dbReference>
<dbReference type="GO" id="GO:0000976">
    <property type="term" value="F:transcription cis-regulatory region binding"/>
    <property type="evidence" value="ECO:0007669"/>
    <property type="project" value="TreeGrafter"/>
</dbReference>
<accession>A0A4R7ZFR0</accession>
<feature type="DNA-binding region" description="H-T-H motif" evidence="4">
    <location>
        <begin position="28"/>
        <end position="47"/>
    </location>
</feature>
<dbReference type="Proteomes" id="UP000295447">
    <property type="component" value="Unassembled WGS sequence"/>
</dbReference>
<dbReference type="AlphaFoldDB" id="A0A4R7ZFR0"/>
<keyword evidence="7" id="KW-1185">Reference proteome</keyword>
<evidence type="ECO:0000313" key="7">
    <source>
        <dbReference type="Proteomes" id="UP000295447"/>
    </source>
</evidence>
<dbReference type="InterPro" id="IPR001647">
    <property type="entry name" value="HTH_TetR"/>
</dbReference>
<dbReference type="GO" id="GO:0003700">
    <property type="term" value="F:DNA-binding transcription factor activity"/>
    <property type="evidence" value="ECO:0007669"/>
    <property type="project" value="TreeGrafter"/>
</dbReference>
<dbReference type="SUPFAM" id="SSF48498">
    <property type="entry name" value="Tetracyclin repressor-like, C-terminal domain"/>
    <property type="match status" value="1"/>
</dbReference>
<protein>
    <submittedName>
        <fullName evidence="6">TetR family transcriptional regulator</fullName>
    </submittedName>
</protein>
<dbReference type="PANTHER" id="PTHR30055">
    <property type="entry name" value="HTH-TYPE TRANSCRIPTIONAL REGULATOR RUTR"/>
    <property type="match status" value="1"/>
</dbReference>
<dbReference type="SUPFAM" id="SSF46689">
    <property type="entry name" value="Homeodomain-like"/>
    <property type="match status" value="1"/>
</dbReference>
<reference evidence="6 7" key="1">
    <citation type="submission" date="2019-03" db="EMBL/GenBank/DDBJ databases">
        <title>Genomic Encyclopedia of Type Strains, Phase III (KMG-III): the genomes of soil and plant-associated and newly described type strains.</title>
        <authorList>
            <person name="Whitman W."/>
        </authorList>
    </citation>
    <scope>NUCLEOTIDE SEQUENCE [LARGE SCALE GENOMIC DNA]</scope>
    <source>
        <strain evidence="6 7">VKM Ac-2570</strain>
    </source>
</reference>
<evidence type="ECO:0000256" key="4">
    <source>
        <dbReference type="PROSITE-ProRule" id="PRU00335"/>
    </source>
</evidence>
<keyword evidence="2 4" id="KW-0238">DNA-binding</keyword>
<keyword evidence="3" id="KW-0804">Transcription</keyword>